<dbReference type="AlphaFoldDB" id="A0ABD5U4R6"/>
<evidence type="ECO:0000256" key="4">
    <source>
        <dbReference type="ARBA" id="ARBA00023239"/>
    </source>
</evidence>
<keyword evidence="2" id="KW-0479">Metal-binding</keyword>
<evidence type="ECO:0000313" key="5">
    <source>
        <dbReference type="EMBL" id="MFC6835379.1"/>
    </source>
</evidence>
<dbReference type="GO" id="GO:0046872">
    <property type="term" value="F:metal ion binding"/>
    <property type="evidence" value="ECO:0007669"/>
    <property type="project" value="UniProtKB-KW"/>
</dbReference>
<comment type="cofactor">
    <cofactor evidence="1">
        <name>Zn(2+)</name>
        <dbReference type="ChEBI" id="CHEBI:29105"/>
    </cofactor>
</comment>
<evidence type="ECO:0000256" key="1">
    <source>
        <dbReference type="ARBA" id="ARBA00001947"/>
    </source>
</evidence>
<keyword evidence="6" id="KW-1185">Reference proteome</keyword>
<dbReference type="InterPro" id="IPR038418">
    <property type="entry name" value="6-PTP_synth/QueD_sf"/>
</dbReference>
<dbReference type="GO" id="GO:0016829">
    <property type="term" value="F:lyase activity"/>
    <property type="evidence" value="ECO:0007669"/>
    <property type="project" value="UniProtKB-KW"/>
</dbReference>
<evidence type="ECO:0000256" key="3">
    <source>
        <dbReference type="ARBA" id="ARBA00022833"/>
    </source>
</evidence>
<organism evidence="5 6">
    <name type="scientific">Halomarina ordinaria</name>
    <dbReference type="NCBI Taxonomy" id="3033939"/>
    <lineage>
        <taxon>Archaea</taxon>
        <taxon>Methanobacteriati</taxon>
        <taxon>Methanobacteriota</taxon>
        <taxon>Stenosarchaea group</taxon>
        <taxon>Halobacteria</taxon>
        <taxon>Halobacteriales</taxon>
        <taxon>Natronomonadaceae</taxon>
        <taxon>Halomarina</taxon>
    </lineage>
</organism>
<sequence length="125" mass="14127">MYTVTVTRDFIAQHYLTVPNPGPEGDLHSHHFEAELTLSGPDLDQYRYLTDIDAVNALLDEVEARYADATLNDLPEFEGVNPSVEHFARVVWERASEALDPDFVETLAVRLWEDETACAGYEQSL</sequence>
<dbReference type="Pfam" id="PF01242">
    <property type="entry name" value="PTPS"/>
    <property type="match status" value="1"/>
</dbReference>
<dbReference type="SUPFAM" id="SSF55620">
    <property type="entry name" value="Tetrahydrobiopterin biosynthesis enzymes-like"/>
    <property type="match status" value="1"/>
</dbReference>
<gene>
    <name evidence="5" type="ORF">ACFQHK_02520</name>
</gene>
<dbReference type="InterPro" id="IPR007115">
    <property type="entry name" value="6-PTP_synth/QueD"/>
</dbReference>
<keyword evidence="3" id="KW-0862">Zinc</keyword>
<evidence type="ECO:0000256" key="2">
    <source>
        <dbReference type="ARBA" id="ARBA00022723"/>
    </source>
</evidence>
<reference evidence="5 6" key="1">
    <citation type="journal article" date="2019" name="Int. J. Syst. Evol. Microbiol.">
        <title>The Global Catalogue of Microorganisms (GCM) 10K type strain sequencing project: providing services to taxonomists for standard genome sequencing and annotation.</title>
        <authorList>
            <consortium name="The Broad Institute Genomics Platform"/>
            <consortium name="The Broad Institute Genome Sequencing Center for Infectious Disease"/>
            <person name="Wu L."/>
            <person name="Ma J."/>
        </authorList>
    </citation>
    <scope>NUCLEOTIDE SEQUENCE [LARGE SCALE GENOMIC DNA]</scope>
    <source>
        <strain evidence="5 6">PSRA2</strain>
    </source>
</reference>
<accession>A0ABD5U4R6</accession>
<dbReference type="PANTHER" id="PTHR12589">
    <property type="entry name" value="PYRUVOYL TETRAHYDROBIOPTERIN SYNTHASE"/>
    <property type="match status" value="1"/>
</dbReference>
<comment type="caution">
    <text evidence="5">The sequence shown here is derived from an EMBL/GenBank/DDBJ whole genome shotgun (WGS) entry which is preliminary data.</text>
</comment>
<proteinExistence type="predicted"/>
<dbReference type="Gene3D" id="3.30.479.10">
    <property type="entry name" value="6-pyruvoyl tetrahydropterin synthase/QueD"/>
    <property type="match status" value="1"/>
</dbReference>
<dbReference type="RefSeq" id="WP_304449454.1">
    <property type="nucleotide sequence ID" value="NZ_JARRAH010000001.1"/>
</dbReference>
<evidence type="ECO:0000313" key="6">
    <source>
        <dbReference type="Proteomes" id="UP001596406"/>
    </source>
</evidence>
<protein>
    <submittedName>
        <fullName evidence="5">6-pyruvoyl tetrahydropterin synthase family protein</fullName>
    </submittedName>
</protein>
<keyword evidence="4" id="KW-0456">Lyase</keyword>
<name>A0ABD5U4R6_9EURY</name>
<dbReference type="EMBL" id="JBHSXM010000001">
    <property type="protein sequence ID" value="MFC6835379.1"/>
    <property type="molecule type" value="Genomic_DNA"/>
</dbReference>
<dbReference type="Proteomes" id="UP001596406">
    <property type="component" value="Unassembled WGS sequence"/>
</dbReference>
<dbReference type="PANTHER" id="PTHR12589:SF7">
    <property type="entry name" value="6-PYRUVOYL TETRAHYDROBIOPTERIN SYNTHASE"/>
    <property type="match status" value="1"/>
</dbReference>